<evidence type="ECO:0000256" key="1">
    <source>
        <dbReference type="SAM" id="MobiDB-lite"/>
    </source>
</evidence>
<name>A0A4C1U1I9_EUMVA</name>
<dbReference type="PANTHER" id="PTHR47331:SF5">
    <property type="entry name" value="RIBONUCLEASE H"/>
    <property type="match status" value="1"/>
</dbReference>
<reference evidence="2 3" key="1">
    <citation type="journal article" date="2019" name="Commun. Biol.">
        <title>The bagworm genome reveals a unique fibroin gene that provides high tensile strength.</title>
        <authorList>
            <person name="Kono N."/>
            <person name="Nakamura H."/>
            <person name="Ohtoshi R."/>
            <person name="Tomita M."/>
            <person name="Numata K."/>
            <person name="Arakawa K."/>
        </authorList>
    </citation>
    <scope>NUCLEOTIDE SEQUENCE [LARGE SCALE GENOMIC DNA]</scope>
</reference>
<evidence type="ECO:0000313" key="2">
    <source>
        <dbReference type="EMBL" id="GBP20172.1"/>
    </source>
</evidence>
<dbReference type="PANTHER" id="PTHR47331">
    <property type="entry name" value="PHD-TYPE DOMAIN-CONTAINING PROTEIN"/>
    <property type="match status" value="1"/>
</dbReference>
<feature type="compositionally biased region" description="Polar residues" evidence="1">
    <location>
        <begin position="157"/>
        <end position="170"/>
    </location>
</feature>
<organism evidence="2 3">
    <name type="scientific">Eumeta variegata</name>
    <name type="common">Bagworm moth</name>
    <name type="synonym">Eumeta japonica</name>
    <dbReference type="NCBI Taxonomy" id="151549"/>
    <lineage>
        <taxon>Eukaryota</taxon>
        <taxon>Metazoa</taxon>
        <taxon>Ecdysozoa</taxon>
        <taxon>Arthropoda</taxon>
        <taxon>Hexapoda</taxon>
        <taxon>Insecta</taxon>
        <taxon>Pterygota</taxon>
        <taxon>Neoptera</taxon>
        <taxon>Endopterygota</taxon>
        <taxon>Lepidoptera</taxon>
        <taxon>Glossata</taxon>
        <taxon>Ditrysia</taxon>
        <taxon>Tineoidea</taxon>
        <taxon>Psychidae</taxon>
        <taxon>Oiketicinae</taxon>
        <taxon>Eumeta</taxon>
    </lineage>
</organism>
<feature type="region of interest" description="Disordered" evidence="1">
    <location>
        <begin position="131"/>
        <end position="173"/>
    </location>
</feature>
<dbReference type="Proteomes" id="UP000299102">
    <property type="component" value="Unassembled WGS sequence"/>
</dbReference>
<sequence>MVRLHRDAEDSAELPHMAEFLNREAERCGRYAAPEDLHARLSGTSETKTRRIQRAHVTHHRETTSTAYKARSCLICNGDHPMSACATFKEATIEERWEYCKKRNACFRCLMKRQFRHRCPTKPCGVDSCRGTHHRMLHNSERPPTSRSSSSTQESSCQAVVTSARPSNQGAPKIVPIRLTGPKANIDTYALLDEGSTITLIDAAVAEAVGAAGTPEPFHIEGVAGTAVDASASQRVTLEIRGRHHKKTHQITAHTMDRLNLFTQTVDRDEIVAHKHLRDIANDLCYEHAHPTVLIGQDNWPLIITRAVRGGRKSEPAASYTELGWVLHGGGVVQAHQVHCARWTPKQQEAAQIEVLLKQYFDLDSLGIEPKRPPATRPTRTRHTARQNETE</sequence>
<feature type="compositionally biased region" description="Low complexity" evidence="1">
    <location>
        <begin position="142"/>
        <end position="156"/>
    </location>
</feature>
<comment type="caution">
    <text evidence="2">The sequence shown here is derived from an EMBL/GenBank/DDBJ whole genome shotgun (WGS) entry which is preliminary data.</text>
</comment>
<accession>A0A4C1U1I9</accession>
<dbReference type="OrthoDB" id="10055784at2759"/>
<protein>
    <submittedName>
        <fullName evidence="2">Uncharacterized protein</fullName>
    </submittedName>
</protein>
<gene>
    <name evidence="2" type="ORF">EVAR_5603_1</name>
</gene>
<dbReference type="AlphaFoldDB" id="A0A4C1U1I9"/>
<proteinExistence type="predicted"/>
<evidence type="ECO:0000313" key="3">
    <source>
        <dbReference type="Proteomes" id="UP000299102"/>
    </source>
</evidence>
<dbReference type="EMBL" id="BGZK01000115">
    <property type="protein sequence ID" value="GBP20172.1"/>
    <property type="molecule type" value="Genomic_DNA"/>
</dbReference>
<keyword evidence="3" id="KW-1185">Reference proteome</keyword>
<dbReference type="STRING" id="151549.A0A4C1U1I9"/>
<feature type="region of interest" description="Disordered" evidence="1">
    <location>
        <begin position="368"/>
        <end position="391"/>
    </location>
</feature>